<dbReference type="EMBL" id="ML769409">
    <property type="protein sequence ID" value="KAE9405419.1"/>
    <property type="molecule type" value="Genomic_DNA"/>
</dbReference>
<evidence type="ECO:0000256" key="1">
    <source>
        <dbReference type="SAM" id="Phobius"/>
    </source>
</evidence>
<organism evidence="2 3">
    <name type="scientific">Gymnopus androsaceus JB14</name>
    <dbReference type="NCBI Taxonomy" id="1447944"/>
    <lineage>
        <taxon>Eukaryota</taxon>
        <taxon>Fungi</taxon>
        <taxon>Dikarya</taxon>
        <taxon>Basidiomycota</taxon>
        <taxon>Agaricomycotina</taxon>
        <taxon>Agaricomycetes</taxon>
        <taxon>Agaricomycetidae</taxon>
        <taxon>Agaricales</taxon>
        <taxon>Marasmiineae</taxon>
        <taxon>Omphalotaceae</taxon>
        <taxon>Gymnopus</taxon>
    </lineage>
</organism>
<evidence type="ECO:0000313" key="2">
    <source>
        <dbReference type="EMBL" id="KAE9405419.1"/>
    </source>
</evidence>
<keyword evidence="1" id="KW-0472">Membrane</keyword>
<gene>
    <name evidence="2" type="ORF">BT96DRAFT_338895</name>
</gene>
<keyword evidence="1" id="KW-1133">Transmembrane helix</keyword>
<dbReference type="AlphaFoldDB" id="A0A6A4I3T2"/>
<sequence>MSEFSDTQTHWSSSPWTKSKVGIYHSDNLLLVQSLPQYIQQWEHLRTLMSMHWHLLVTTLVSLFFQQLVGVVYYLLPFRSLSSTGTLYDRNFAPKSKQVEADFQ</sequence>
<accession>A0A6A4I3T2</accession>
<name>A0A6A4I3T2_9AGAR</name>
<keyword evidence="3" id="KW-1185">Reference proteome</keyword>
<protein>
    <submittedName>
        <fullName evidence="2">Uncharacterized protein</fullName>
    </submittedName>
</protein>
<dbReference type="Proteomes" id="UP000799118">
    <property type="component" value="Unassembled WGS sequence"/>
</dbReference>
<proteinExistence type="predicted"/>
<feature type="transmembrane region" description="Helical" evidence="1">
    <location>
        <begin position="53"/>
        <end position="76"/>
    </location>
</feature>
<keyword evidence="1" id="KW-0812">Transmembrane</keyword>
<reference evidence="2" key="1">
    <citation type="journal article" date="2019" name="Environ. Microbiol.">
        <title>Fungal ecological strategies reflected in gene transcription - a case study of two litter decomposers.</title>
        <authorList>
            <person name="Barbi F."/>
            <person name="Kohler A."/>
            <person name="Barry K."/>
            <person name="Baskaran P."/>
            <person name="Daum C."/>
            <person name="Fauchery L."/>
            <person name="Ihrmark K."/>
            <person name="Kuo A."/>
            <person name="LaButti K."/>
            <person name="Lipzen A."/>
            <person name="Morin E."/>
            <person name="Grigoriev I.V."/>
            <person name="Henrissat B."/>
            <person name="Lindahl B."/>
            <person name="Martin F."/>
        </authorList>
    </citation>
    <scope>NUCLEOTIDE SEQUENCE</scope>
    <source>
        <strain evidence="2">JB14</strain>
    </source>
</reference>
<evidence type="ECO:0000313" key="3">
    <source>
        <dbReference type="Proteomes" id="UP000799118"/>
    </source>
</evidence>